<dbReference type="InterPro" id="IPR006073">
    <property type="entry name" value="GTP-bd"/>
</dbReference>
<dbReference type="Pfam" id="PF10396">
    <property type="entry name" value="TrmE_N"/>
    <property type="match status" value="1"/>
</dbReference>
<dbReference type="Pfam" id="PF12631">
    <property type="entry name" value="MnmE_helical"/>
    <property type="match status" value="1"/>
</dbReference>
<feature type="binding site" evidence="10">
    <location>
        <position position="244"/>
    </location>
    <ligand>
        <name>K(+)</name>
        <dbReference type="ChEBI" id="CHEBI:29103"/>
    </ligand>
</feature>
<feature type="binding site" evidence="10">
    <location>
        <position position="22"/>
    </location>
    <ligand>
        <name>(6S)-5-formyl-5,6,7,8-tetrahydrofolate</name>
        <dbReference type="ChEBI" id="CHEBI:57457"/>
    </ligand>
</feature>
<feature type="binding site" evidence="10">
    <location>
        <begin position="223"/>
        <end position="228"/>
    </location>
    <ligand>
        <name>GTP</name>
        <dbReference type="ChEBI" id="CHEBI:37565"/>
    </ligand>
</feature>
<dbReference type="GO" id="GO:0003924">
    <property type="term" value="F:GTPase activity"/>
    <property type="evidence" value="ECO:0007669"/>
    <property type="project" value="UniProtKB-UniRule"/>
</dbReference>
<dbReference type="PANTHER" id="PTHR42714">
    <property type="entry name" value="TRNA MODIFICATION GTPASE GTPBP3"/>
    <property type="match status" value="1"/>
</dbReference>
<dbReference type="NCBIfam" id="TIGR00231">
    <property type="entry name" value="small_GTP"/>
    <property type="match status" value="1"/>
</dbReference>
<evidence type="ECO:0000313" key="14">
    <source>
        <dbReference type="Proteomes" id="UP000236434"/>
    </source>
</evidence>
<dbReference type="InterPro" id="IPR018948">
    <property type="entry name" value="GTP-bd_TrmE_N"/>
</dbReference>
<keyword evidence="3 10" id="KW-0819">tRNA processing</keyword>
<evidence type="ECO:0000256" key="1">
    <source>
        <dbReference type="ARBA" id="ARBA00011043"/>
    </source>
</evidence>
<organism evidence="13 14">
    <name type="scientific">Petrotoga olearia DSM 13574</name>
    <dbReference type="NCBI Taxonomy" id="1122955"/>
    <lineage>
        <taxon>Bacteria</taxon>
        <taxon>Thermotogati</taxon>
        <taxon>Thermotogota</taxon>
        <taxon>Thermotogae</taxon>
        <taxon>Petrotogales</taxon>
        <taxon>Petrotogaceae</taxon>
        <taxon>Petrotoga</taxon>
    </lineage>
</organism>
<evidence type="ECO:0000256" key="5">
    <source>
        <dbReference type="ARBA" id="ARBA00022741"/>
    </source>
</evidence>
<dbReference type="InterPro" id="IPR027266">
    <property type="entry name" value="TrmE/GcvT-like"/>
</dbReference>
<dbReference type="RefSeq" id="WP_103066585.1">
    <property type="nucleotide sequence ID" value="NZ_AZRL01000005.1"/>
</dbReference>
<feature type="binding site" evidence="10">
    <location>
        <position position="248"/>
    </location>
    <ligand>
        <name>Mg(2+)</name>
        <dbReference type="ChEBI" id="CHEBI:18420"/>
    </ligand>
</feature>
<dbReference type="GO" id="GO:0005525">
    <property type="term" value="F:GTP binding"/>
    <property type="evidence" value="ECO:0007669"/>
    <property type="project" value="UniProtKB-UniRule"/>
</dbReference>
<feature type="binding site" evidence="10">
    <location>
        <position position="80"/>
    </location>
    <ligand>
        <name>(6S)-5-formyl-5,6,7,8-tetrahydrofolate</name>
        <dbReference type="ChEBI" id="CHEBI:57457"/>
    </ligand>
</feature>
<dbReference type="AlphaFoldDB" id="A0A2K1P3M8"/>
<evidence type="ECO:0000256" key="6">
    <source>
        <dbReference type="ARBA" id="ARBA00022801"/>
    </source>
</evidence>
<dbReference type="InterPro" id="IPR005225">
    <property type="entry name" value="Small_GTP-bd"/>
</dbReference>
<dbReference type="FunFam" id="3.40.50.300:FF:001376">
    <property type="entry name" value="tRNA modification GTPase MnmE"/>
    <property type="match status" value="1"/>
</dbReference>
<dbReference type="CDD" id="cd04164">
    <property type="entry name" value="trmE"/>
    <property type="match status" value="1"/>
</dbReference>
<dbReference type="GO" id="GO:0030488">
    <property type="term" value="P:tRNA methylation"/>
    <property type="evidence" value="ECO:0007669"/>
    <property type="project" value="TreeGrafter"/>
</dbReference>
<comment type="caution">
    <text evidence="10">Lacks conserved residue(s) required for the propagation of feature annotation.</text>
</comment>
<comment type="similarity">
    <text evidence="1 10 11">Belongs to the TRAFAC class TrmE-Era-EngA-EngB-Septin-like GTPase superfamily. TrmE GTPase family.</text>
</comment>
<dbReference type="Proteomes" id="UP000236434">
    <property type="component" value="Unassembled WGS sequence"/>
</dbReference>
<keyword evidence="9 10" id="KW-0342">GTP-binding</keyword>
<comment type="caution">
    <text evidence="13">The sequence shown here is derived from an EMBL/GenBank/DDBJ whole genome shotgun (WGS) entry which is preliminary data.</text>
</comment>
<dbReference type="InterPro" id="IPR027368">
    <property type="entry name" value="MnmE_dom2"/>
</dbReference>
<evidence type="ECO:0000256" key="3">
    <source>
        <dbReference type="ARBA" id="ARBA00022694"/>
    </source>
</evidence>
<dbReference type="Gene3D" id="1.20.120.430">
    <property type="entry name" value="tRNA modification GTPase MnmE domain 2"/>
    <property type="match status" value="1"/>
</dbReference>
<evidence type="ECO:0000256" key="4">
    <source>
        <dbReference type="ARBA" id="ARBA00022723"/>
    </source>
</evidence>
<dbReference type="SUPFAM" id="SSF52540">
    <property type="entry name" value="P-loop containing nucleoside triphosphate hydrolases"/>
    <property type="match status" value="1"/>
</dbReference>
<sequence length="452" mass="51195">MLNDTIVAISSPIGTGAIGVVRISGNHVKNIIDQALKRKKYTPKKMYYGWLYNKEGEKVDEITWVYHSQPHSYTGEDMLEIFCHGGKLITYTVLNTIIKYGVRQALPGEFTKRAVLNGKMDLIKAEAVNNVITAETEISLKASFNQLKNTLSQKINDIKNCLLNISAQIEVEMDYPDDIEFKDHNLKNKLDDIVNRMDQILKGVDNGIIAVEGVRTVIVGKPNSGKSTLLNALLRKDRAIVTDIPGTTRDTIEENLNINGIYLKLIDTAGIRNTEDTLERVGIERTINSIKNSHLILFVLDGTTPFTQEDQLIYTKLNELENKTVIIVLNKSDSPNFKESNYHPLKQKNPKDFVIVSAKNGEIKTLEDKIYEKFFEKVNIEEPTLTNQRQKMTLESSKEYVLNAINSLEKGFSNDVIMYDIRKGLEKIYELSGESYTEELLDKIFSTFCVGK</sequence>
<evidence type="ECO:0000256" key="9">
    <source>
        <dbReference type="ARBA" id="ARBA00023134"/>
    </source>
</evidence>
<dbReference type="InterPro" id="IPR027417">
    <property type="entry name" value="P-loop_NTPase"/>
</dbReference>
<evidence type="ECO:0000259" key="12">
    <source>
        <dbReference type="PROSITE" id="PS51709"/>
    </source>
</evidence>
<dbReference type="EMBL" id="AZRL01000005">
    <property type="protein sequence ID" value="PNR97395.1"/>
    <property type="molecule type" value="Genomic_DNA"/>
</dbReference>
<keyword evidence="2 10" id="KW-0963">Cytoplasm</keyword>
<dbReference type="NCBIfam" id="TIGR00450">
    <property type="entry name" value="mnmE_trmE_thdF"/>
    <property type="match status" value="1"/>
</dbReference>
<dbReference type="CDD" id="cd14858">
    <property type="entry name" value="TrmE_N"/>
    <property type="match status" value="1"/>
</dbReference>
<protein>
    <recommendedName>
        <fullName evidence="10">tRNA modification GTPase MnmE</fullName>
        <ecNumber evidence="10">3.6.-.-</ecNumber>
    </recommendedName>
</protein>
<feature type="binding site" evidence="10">
    <location>
        <begin position="267"/>
        <end position="270"/>
    </location>
    <ligand>
        <name>GTP</name>
        <dbReference type="ChEBI" id="CHEBI:37565"/>
    </ligand>
</feature>
<comment type="subunit">
    <text evidence="10">Homodimer. Heterotetramer of two MnmE and two MnmG subunits.</text>
</comment>
<dbReference type="GO" id="GO:0002098">
    <property type="term" value="P:tRNA wobble uridine modification"/>
    <property type="evidence" value="ECO:0007669"/>
    <property type="project" value="TreeGrafter"/>
</dbReference>
<dbReference type="InterPro" id="IPR031168">
    <property type="entry name" value="G_TrmE"/>
</dbReference>
<feature type="binding site" evidence="10">
    <location>
        <position position="452"/>
    </location>
    <ligand>
        <name>(6S)-5-formyl-5,6,7,8-tetrahydrofolate</name>
        <dbReference type="ChEBI" id="CHEBI:57457"/>
    </ligand>
</feature>
<dbReference type="GO" id="GO:0005829">
    <property type="term" value="C:cytosol"/>
    <property type="evidence" value="ECO:0007669"/>
    <property type="project" value="TreeGrafter"/>
</dbReference>
<evidence type="ECO:0000256" key="7">
    <source>
        <dbReference type="ARBA" id="ARBA00022842"/>
    </source>
</evidence>
<dbReference type="GO" id="GO:0046872">
    <property type="term" value="F:metal ion binding"/>
    <property type="evidence" value="ECO:0007669"/>
    <property type="project" value="UniProtKB-KW"/>
</dbReference>
<dbReference type="PANTHER" id="PTHR42714:SF2">
    <property type="entry name" value="TRNA MODIFICATION GTPASE GTPBP3, MITOCHONDRIAL"/>
    <property type="match status" value="1"/>
</dbReference>
<feature type="domain" description="TrmE-type G" evidence="12">
    <location>
        <begin position="213"/>
        <end position="375"/>
    </location>
</feature>
<evidence type="ECO:0000256" key="10">
    <source>
        <dbReference type="HAMAP-Rule" id="MF_00379"/>
    </source>
</evidence>
<feature type="binding site" evidence="10">
    <location>
        <position position="247"/>
    </location>
    <ligand>
        <name>K(+)</name>
        <dbReference type="ChEBI" id="CHEBI:29103"/>
    </ligand>
</feature>
<keyword evidence="6 10" id="KW-0378">Hydrolase</keyword>
<evidence type="ECO:0000256" key="11">
    <source>
        <dbReference type="RuleBase" id="RU003313"/>
    </source>
</evidence>
<dbReference type="Gene3D" id="3.40.50.300">
    <property type="entry name" value="P-loop containing nucleotide triphosphate hydrolases"/>
    <property type="match status" value="1"/>
</dbReference>
<feature type="binding site" evidence="10">
    <location>
        <position position="242"/>
    </location>
    <ligand>
        <name>K(+)</name>
        <dbReference type="ChEBI" id="CHEBI:29103"/>
    </ligand>
</feature>
<dbReference type="EC" id="3.6.-.-" evidence="10"/>
<dbReference type="InterPro" id="IPR004520">
    <property type="entry name" value="GTPase_MnmE"/>
</dbReference>
<dbReference type="HAMAP" id="MF_00379">
    <property type="entry name" value="GTPase_MnmE"/>
    <property type="match status" value="1"/>
</dbReference>
<feature type="binding site" evidence="10">
    <location>
        <position position="119"/>
    </location>
    <ligand>
        <name>(6S)-5-formyl-5,6,7,8-tetrahydrofolate</name>
        <dbReference type="ChEBI" id="CHEBI:57457"/>
    </ligand>
</feature>
<dbReference type="PRINTS" id="PR00326">
    <property type="entry name" value="GTP1OBG"/>
</dbReference>
<evidence type="ECO:0000256" key="8">
    <source>
        <dbReference type="ARBA" id="ARBA00022958"/>
    </source>
</evidence>
<keyword evidence="5 10" id="KW-0547">Nucleotide-binding</keyword>
<evidence type="ECO:0000313" key="13">
    <source>
        <dbReference type="EMBL" id="PNR97395.1"/>
    </source>
</evidence>
<feature type="binding site" evidence="10">
    <location>
        <begin position="242"/>
        <end position="248"/>
    </location>
    <ligand>
        <name>GTP</name>
        <dbReference type="ChEBI" id="CHEBI:37565"/>
    </ligand>
</feature>
<name>A0A2K1P3M8_9BACT</name>
<evidence type="ECO:0000256" key="2">
    <source>
        <dbReference type="ARBA" id="ARBA00022490"/>
    </source>
</evidence>
<comment type="function">
    <text evidence="10">Exhibits a very high intrinsic GTPase hydrolysis rate. Involved in the addition of a carboxymethylaminomethyl (cmnm) group at the wobble position (U34) of certain tRNAs, forming tRNA-cmnm(5)s(2)U34.</text>
</comment>
<feature type="binding site" evidence="10">
    <location>
        <position position="227"/>
    </location>
    <ligand>
        <name>Mg(2+)</name>
        <dbReference type="ChEBI" id="CHEBI:18420"/>
    </ligand>
</feature>
<dbReference type="Pfam" id="PF01926">
    <property type="entry name" value="MMR_HSR1"/>
    <property type="match status" value="1"/>
</dbReference>
<gene>
    <name evidence="10" type="primary">mnmE</name>
    <name evidence="10" type="synonym">trmE</name>
    <name evidence="13" type="ORF">X929_03150</name>
</gene>
<dbReference type="OrthoDB" id="9805918at2"/>
<accession>A0A2K1P3M8</accession>
<feature type="binding site" evidence="10">
    <location>
        <position position="223"/>
    </location>
    <ligand>
        <name>K(+)</name>
        <dbReference type="ChEBI" id="CHEBI:29103"/>
    </ligand>
</feature>
<reference evidence="13 14" key="1">
    <citation type="submission" date="2013-12" db="EMBL/GenBank/DDBJ databases">
        <title>Comparative genomics of Petrotoga isolates.</title>
        <authorList>
            <person name="Nesbo C.L."/>
            <person name="Charchuk R."/>
            <person name="Chow K."/>
        </authorList>
    </citation>
    <scope>NUCLEOTIDE SEQUENCE [LARGE SCALE GENOMIC DNA]</scope>
    <source>
        <strain evidence="13 14">DSM 13574</strain>
    </source>
</reference>
<comment type="subcellular location">
    <subcellularLocation>
        <location evidence="10">Cytoplasm</location>
    </subcellularLocation>
</comment>
<comment type="cofactor">
    <cofactor evidence="10">
        <name>K(+)</name>
        <dbReference type="ChEBI" id="CHEBI:29103"/>
    </cofactor>
    <text evidence="10">Binds 1 potassium ion per subunit.</text>
</comment>
<keyword evidence="7 10" id="KW-0460">Magnesium</keyword>
<dbReference type="InterPro" id="IPR025867">
    <property type="entry name" value="MnmE_helical"/>
</dbReference>
<proteinExistence type="inferred from homology"/>
<keyword evidence="8 10" id="KW-0630">Potassium</keyword>
<keyword evidence="4 10" id="KW-0479">Metal-binding</keyword>
<dbReference type="PROSITE" id="PS51709">
    <property type="entry name" value="G_TRME"/>
    <property type="match status" value="1"/>
</dbReference>
<dbReference type="Gene3D" id="3.30.1360.120">
    <property type="entry name" value="Probable tRNA modification gtpase trme, domain 1"/>
    <property type="match status" value="1"/>
</dbReference>